<sequence length="600" mass="67213">MKLWGPPRHWFRNQLIRSKIFLVYIPLLMVPLFVLGYVAVTISTKAIVSKTIDNVSDNANLILTRMDGMFTNAESCANMLTLNINRLLVRSELPDGRKLSELQLYNELSNQLRFAQLVFPDVESAVFVDSQQRVYVSELALERRAELAAGSELLRTIELSNGSNVWFPMQRRDFFVKNEAEPVLSLGKKIINIDTGQQLGLLVLNIRERDISNVYRQVDSLSGSYFVTDAEGLVISSQMPEERLLPVDSKLRGTILAEAPVSRVERLQGTDMLIVSSKYERFDWHLVTRIPMKQLTADNGKIIQSIVWIGLAVLLIALLSARILAQVIVRPLMKLAKAMRGFTGGSLEVEIEVDSSDEIGHLAAGFNTMLRRMRELLAQIRAEQRKKREIELALIQSQIKPHFLYNTLDVIYTLSEMGRSRDVQKTTKALADFYRVVLSGGREEITVEDEIRNVKDYLAIQRIRYFDVFDYEIEVHSDVLKKRIPKLTVQPLVENAIYHGLKEKGSFGTLSIRGWMEGAHAVLQVSDDGVGMTAEQAARLLQPPGGDTAEGDGGDVPGKGSSFGLRSVDARLRLSYGEEYGLSVESSPGAGTIVSMKLPN</sequence>
<dbReference type="InterPro" id="IPR036890">
    <property type="entry name" value="HATPase_C_sf"/>
</dbReference>
<dbReference type="InterPro" id="IPR003594">
    <property type="entry name" value="HATPase_dom"/>
</dbReference>
<organism evidence="16 17">
    <name type="scientific">Paenibacillus chartarius</name>
    <dbReference type="NCBI Taxonomy" id="747481"/>
    <lineage>
        <taxon>Bacteria</taxon>
        <taxon>Bacillati</taxon>
        <taxon>Bacillota</taxon>
        <taxon>Bacilli</taxon>
        <taxon>Bacillales</taxon>
        <taxon>Paenibacillaceae</taxon>
        <taxon>Paenibacillus</taxon>
    </lineage>
</organism>
<dbReference type="Proteomes" id="UP001589776">
    <property type="component" value="Unassembled WGS sequence"/>
</dbReference>
<name>A0ABV6DFT7_9BACL</name>
<dbReference type="PANTHER" id="PTHR34220">
    <property type="entry name" value="SENSOR HISTIDINE KINASE YPDA"/>
    <property type="match status" value="1"/>
</dbReference>
<dbReference type="PRINTS" id="PR00344">
    <property type="entry name" value="BCTRLSENSOR"/>
</dbReference>
<feature type="transmembrane region" description="Helical" evidence="14">
    <location>
        <begin position="306"/>
        <end position="329"/>
    </location>
</feature>
<evidence type="ECO:0000256" key="11">
    <source>
        <dbReference type="ARBA" id="ARBA00023136"/>
    </source>
</evidence>
<dbReference type="EMBL" id="JBHLWN010000019">
    <property type="protein sequence ID" value="MFC0211505.1"/>
    <property type="molecule type" value="Genomic_DNA"/>
</dbReference>
<dbReference type="Pfam" id="PF06580">
    <property type="entry name" value="His_kinase"/>
    <property type="match status" value="1"/>
</dbReference>
<evidence type="ECO:0000256" key="12">
    <source>
        <dbReference type="SAM" id="Coils"/>
    </source>
</evidence>
<evidence type="ECO:0000256" key="8">
    <source>
        <dbReference type="ARBA" id="ARBA00022777"/>
    </source>
</evidence>
<keyword evidence="17" id="KW-1185">Reference proteome</keyword>
<dbReference type="Pfam" id="PF02518">
    <property type="entry name" value="HATPase_c"/>
    <property type="match status" value="1"/>
</dbReference>
<feature type="transmembrane region" description="Helical" evidence="14">
    <location>
        <begin position="21"/>
        <end position="40"/>
    </location>
</feature>
<reference evidence="16 17" key="1">
    <citation type="submission" date="2024-09" db="EMBL/GenBank/DDBJ databases">
        <authorList>
            <person name="Sun Q."/>
            <person name="Mori K."/>
        </authorList>
    </citation>
    <scope>NUCLEOTIDE SEQUENCE [LARGE SCALE GENOMIC DNA]</scope>
    <source>
        <strain evidence="16 17">CCM 7759</strain>
    </source>
</reference>
<proteinExistence type="predicted"/>
<protein>
    <recommendedName>
        <fullName evidence="3">histidine kinase</fullName>
        <ecNumber evidence="3">2.7.13.3</ecNumber>
    </recommendedName>
</protein>
<dbReference type="RefSeq" id="WP_377468487.1">
    <property type="nucleotide sequence ID" value="NZ_JBHLWN010000019.1"/>
</dbReference>
<dbReference type="InterPro" id="IPR050640">
    <property type="entry name" value="Bact_2-comp_sensor_kinase"/>
</dbReference>
<keyword evidence="9 14" id="KW-1133">Transmembrane helix</keyword>
<feature type="region of interest" description="Disordered" evidence="13">
    <location>
        <begin position="542"/>
        <end position="562"/>
    </location>
</feature>
<evidence type="ECO:0000256" key="2">
    <source>
        <dbReference type="ARBA" id="ARBA00004651"/>
    </source>
</evidence>
<keyword evidence="11 14" id="KW-0472">Membrane</keyword>
<dbReference type="Gene3D" id="6.10.340.10">
    <property type="match status" value="1"/>
</dbReference>
<dbReference type="Pfam" id="PF00672">
    <property type="entry name" value="HAMP"/>
    <property type="match status" value="1"/>
</dbReference>
<feature type="coiled-coil region" evidence="12">
    <location>
        <begin position="366"/>
        <end position="393"/>
    </location>
</feature>
<keyword evidence="5" id="KW-0597">Phosphoprotein</keyword>
<evidence type="ECO:0000313" key="16">
    <source>
        <dbReference type="EMBL" id="MFC0211505.1"/>
    </source>
</evidence>
<dbReference type="Pfam" id="PF02743">
    <property type="entry name" value="dCache_1"/>
    <property type="match status" value="1"/>
</dbReference>
<keyword evidence="12" id="KW-0175">Coiled coil</keyword>
<evidence type="ECO:0000259" key="15">
    <source>
        <dbReference type="PROSITE" id="PS50885"/>
    </source>
</evidence>
<keyword evidence="4" id="KW-1003">Cell membrane</keyword>
<dbReference type="PANTHER" id="PTHR34220:SF7">
    <property type="entry name" value="SENSOR HISTIDINE KINASE YPDA"/>
    <property type="match status" value="1"/>
</dbReference>
<evidence type="ECO:0000256" key="1">
    <source>
        <dbReference type="ARBA" id="ARBA00000085"/>
    </source>
</evidence>
<accession>A0ABV6DFT7</accession>
<evidence type="ECO:0000256" key="6">
    <source>
        <dbReference type="ARBA" id="ARBA00022679"/>
    </source>
</evidence>
<keyword evidence="10" id="KW-0902">Two-component regulatory system</keyword>
<dbReference type="SUPFAM" id="SSF55874">
    <property type="entry name" value="ATPase domain of HSP90 chaperone/DNA topoisomerase II/histidine kinase"/>
    <property type="match status" value="1"/>
</dbReference>
<dbReference type="Gene3D" id="3.30.565.10">
    <property type="entry name" value="Histidine kinase-like ATPase, C-terminal domain"/>
    <property type="match status" value="1"/>
</dbReference>
<evidence type="ECO:0000256" key="4">
    <source>
        <dbReference type="ARBA" id="ARBA00022475"/>
    </source>
</evidence>
<dbReference type="GO" id="GO:0004673">
    <property type="term" value="F:protein histidine kinase activity"/>
    <property type="evidence" value="ECO:0007669"/>
    <property type="project" value="UniProtKB-EC"/>
</dbReference>
<evidence type="ECO:0000256" key="5">
    <source>
        <dbReference type="ARBA" id="ARBA00022553"/>
    </source>
</evidence>
<dbReference type="InterPro" id="IPR004358">
    <property type="entry name" value="Sig_transdc_His_kin-like_C"/>
</dbReference>
<evidence type="ECO:0000256" key="7">
    <source>
        <dbReference type="ARBA" id="ARBA00022692"/>
    </source>
</evidence>
<dbReference type="SMART" id="SM00304">
    <property type="entry name" value="HAMP"/>
    <property type="match status" value="1"/>
</dbReference>
<comment type="catalytic activity">
    <reaction evidence="1">
        <text>ATP + protein L-histidine = ADP + protein N-phospho-L-histidine.</text>
        <dbReference type="EC" id="2.7.13.3"/>
    </reaction>
</comment>
<keyword evidence="7 14" id="KW-0812">Transmembrane</keyword>
<dbReference type="SUPFAM" id="SSF158472">
    <property type="entry name" value="HAMP domain-like"/>
    <property type="match status" value="1"/>
</dbReference>
<comment type="caution">
    <text evidence="16">The sequence shown here is derived from an EMBL/GenBank/DDBJ whole genome shotgun (WGS) entry which is preliminary data.</text>
</comment>
<keyword evidence="8 16" id="KW-0418">Kinase</keyword>
<evidence type="ECO:0000256" key="10">
    <source>
        <dbReference type="ARBA" id="ARBA00023012"/>
    </source>
</evidence>
<feature type="domain" description="HAMP" evidence="15">
    <location>
        <begin position="326"/>
        <end position="378"/>
    </location>
</feature>
<dbReference type="CDD" id="cd06225">
    <property type="entry name" value="HAMP"/>
    <property type="match status" value="1"/>
</dbReference>
<evidence type="ECO:0000313" key="17">
    <source>
        <dbReference type="Proteomes" id="UP001589776"/>
    </source>
</evidence>
<comment type="subcellular location">
    <subcellularLocation>
        <location evidence="2">Cell membrane</location>
        <topology evidence="2">Multi-pass membrane protein</topology>
    </subcellularLocation>
</comment>
<evidence type="ECO:0000256" key="14">
    <source>
        <dbReference type="SAM" id="Phobius"/>
    </source>
</evidence>
<dbReference type="InterPro" id="IPR003660">
    <property type="entry name" value="HAMP_dom"/>
</dbReference>
<dbReference type="InterPro" id="IPR033479">
    <property type="entry name" value="dCache_1"/>
</dbReference>
<dbReference type="PROSITE" id="PS50885">
    <property type="entry name" value="HAMP"/>
    <property type="match status" value="1"/>
</dbReference>
<evidence type="ECO:0000256" key="13">
    <source>
        <dbReference type="SAM" id="MobiDB-lite"/>
    </source>
</evidence>
<keyword evidence="6 16" id="KW-0808">Transferase</keyword>
<gene>
    <name evidence="16" type="ORF">ACFFK0_03410</name>
</gene>
<dbReference type="EC" id="2.7.13.3" evidence="3"/>
<evidence type="ECO:0000256" key="3">
    <source>
        <dbReference type="ARBA" id="ARBA00012438"/>
    </source>
</evidence>
<evidence type="ECO:0000256" key="9">
    <source>
        <dbReference type="ARBA" id="ARBA00022989"/>
    </source>
</evidence>
<dbReference type="InterPro" id="IPR010559">
    <property type="entry name" value="Sig_transdc_His_kin_internal"/>
</dbReference>